<dbReference type="KEGG" id="baqk:QN215_04960"/>
<dbReference type="Gene3D" id="3.40.50.450">
    <property type="match status" value="1"/>
</dbReference>
<organism evidence="4">
    <name type="scientific">Bifidobacterium aquikefiricola</name>
    <dbReference type="NCBI Taxonomy" id="3059038"/>
    <lineage>
        <taxon>Bacteria</taxon>
        <taxon>Bacillati</taxon>
        <taxon>Actinomycetota</taxon>
        <taxon>Actinomycetes</taxon>
        <taxon>Bifidobacteriales</taxon>
        <taxon>Bifidobacteriaceae</taxon>
        <taxon>Bifidobacterium</taxon>
    </lineage>
</organism>
<name>A0AB39U968_9BIFI</name>
<evidence type="ECO:0000259" key="3">
    <source>
        <dbReference type="Pfam" id="PF02481"/>
    </source>
</evidence>
<protein>
    <submittedName>
        <fullName evidence="4">DNA-processing protein DprA</fullName>
    </submittedName>
</protein>
<dbReference type="InterPro" id="IPR057666">
    <property type="entry name" value="DrpA_SLOG"/>
</dbReference>
<evidence type="ECO:0000313" key="4">
    <source>
        <dbReference type="EMBL" id="XDS45447.1"/>
    </source>
</evidence>
<dbReference type="InterPro" id="IPR003488">
    <property type="entry name" value="DprA"/>
</dbReference>
<evidence type="ECO:0000256" key="2">
    <source>
        <dbReference type="SAM" id="MobiDB-lite"/>
    </source>
</evidence>
<gene>
    <name evidence="4" type="ORF">QN215_04960</name>
</gene>
<sequence>MWSTSSTSESNGGSIRDSTVARALLSYCSDGPDPVMHALVLGGIQVMALWQLLAEHGTRMAQSTHTSHSLPKAVHDAFVKGMEIRNQCQTKPSLHRLYDAIVRWEHRKATLGFDATLDVRSDAVQNWVTADHSMWVIAPDHPCWPSQLHDLPNTVGWSSPMCLWGQGSMEAVARCDHPVAIVGSRQINDYGRRMAMLSGRLVSSLGHTVISGGALGADAFAHWGAVQAQESYEPCSESDVKPGSTIAVFAGGLNHIGPASNQRLFERIKANHGALISELSPDSIPEARRFLLRNRIIAAMSRQIIVTQARTRSGALNTANWGANLLREVYAIPGDIEHPHNAGCNALIRDAKASIITSLEDIAQICSPSHTPTAVSAAEFLEASALPSNESGSSHMNAHAHASSHGIIANSRSATSRKAEAVSHHVQQAPSKSSRRRSHSPANRKTSGLSQEQEYVLECIRRNALESKDSTADSVMNQLNAKLKDAKLTSADIARILGSLEILGFIDQSISGSLRIRDS</sequence>
<dbReference type="AlphaFoldDB" id="A0AB39U968"/>
<proteinExistence type="inferred from homology"/>
<dbReference type="PANTHER" id="PTHR43022">
    <property type="entry name" value="PROTEIN SMF"/>
    <property type="match status" value="1"/>
</dbReference>
<dbReference type="SUPFAM" id="SSF102405">
    <property type="entry name" value="MCP/YpsA-like"/>
    <property type="match status" value="1"/>
</dbReference>
<feature type="domain" description="Smf/DprA SLOG" evidence="3">
    <location>
        <begin position="136"/>
        <end position="364"/>
    </location>
</feature>
<accession>A0AB39U968</accession>
<comment type="similarity">
    <text evidence="1">Belongs to the DprA/Smf family.</text>
</comment>
<dbReference type="EMBL" id="CP129674">
    <property type="protein sequence ID" value="XDS45447.1"/>
    <property type="molecule type" value="Genomic_DNA"/>
</dbReference>
<feature type="compositionally biased region" description="Polar residues" evidence="2">
    <location>
        <begin position="441"/>
        <end position="450"/>
    </location>
</feature>
<dbReference type="RefSeq" id="WP_369344984.1">
    <property type="nucleotide sequence ID" value="NZ_CP129674.1"/>
</dbReference>
<evidence type="ECO:0000256" key="1">
    <source>
        <dbReference type="ARBA" id="ARBA00006525"/>
    </source>
</evidence>
<dbReference type="GO" id="GO:0009294">
    <property type="term" value="P:DNA-mediated transformation"/>
    <property type="evidence" value="ECO:0007669"/>
    <property type="project" value="InterPro"/>
</dbReference>
<feature type="compositionally biased region" description="Low complexity" evidence="2">
    <location>
        <begin position="393"/>
        <end position="405"/>
    </location>
</feature>
<feature type="region of interest" description="Disordered" evidence="2">
    <location>
        <begin position="387"/>
        <end position="450"/>
    </location>
</feature>
<dbReference type="Pfam" id="PF02481">
    <property type="entry name" value="DNA_processg_A"/>
    <property type="match status" value="1"/>
</dbReference>
<dbReference type="PANTHER" id="PTHR43022:SF1">
    <property type="entry name" value="PROTEIN SMF"/>
    <property type="match status" value="1"/>
</dbReference>
<reference evidence="4" key="1">
    <citation type="submission" date="2023-07" db="EMBL/GenBank/DDBJ databases">
        <title>Bifidobacterium aquikefiriaerophilum sp. nov. and Bifidobacterium eccum sp. nov., isolated from water kefir.</title>
        <authorList>
            <person name="Breselge S."/>
            <person name="Bellassi P."/>
            <person name="Barcenilla C."/>
            <person name="Alvarez-Ordonez A."/>
            <person name="Morelli L."/>
            <person name="Cotter P.D."/>
        </authorList>
    </citation>
    <scope>NUCLEOTIDE SEQUENCE</scope>
    <source>
        <strain evidence="4">WK041_4_12</strain>
    </source>
</reference>